<proteinExistence type="inferred from homology"/>
<keyword evidence="4" id="KW-1185">Reference proteome</keyword>
<dbReference type="EC" id="2.7.1.39" evidence="3"/>
<evidence type="ECO:0000313" key="3">
    <source>
        <dbReference type="EMBL" id="MBB5869267.1"/>
    </source>
</evidence>
<accession>A0A841BJI0</accession>
<evidence type="ECO:0000313" key="4">
    <source>
        <dbReference type="Proteomes" id="UP000587527"/>
    </source>
</evidence>
<comment type="caution">
    <text evidence="3">The sequence shown here is derived from an EMBL/GenBank/DDBJ whole genome shotgun (WGS) entry which is preliminary data.</text>
</comment>
<dbReference type="GO" id="GO:0009088">
    <property type="term" value="P:threonine biosynthetic process"/>
    <property type="evidence" value="ECO:0007669"/>
    <property type="project" value="TreeGrafter"/>
</dbReference>
<comment type="similarity">
    <text evidence="1">Belongs to the pseudomonas-type ThrB family.</text>
</comment>
<dbReference type="PANTHER" id="PTHR21064">
    <property type="entry name" value="AMINOGLYCOSIDE PHOSPHOTRANSFERASE DOMAIN-CONTAINING PROTEIN-RELATED"/>
    <property type="match status" value="1"/>
</dbReference>
<reference evidence="3 4" key="1">
    <citation type="submission" date="2020-08" db="EMBL/GenBank/DDBJ databases">
        <title>Sequencing the genomes of 1000 actinobacteria strains.</title>
        <authorList>
            <person name="Klenk H.-P."/>
        </authorList>
    </citation>
    <scope>NUCLEOTIDE SEQUENCE [LARGE SCALE GENOMIC DNA]</scope>
    <source>
        <strain evidence="3 4">DSM 45362</strain>
    </source>
</reference>
<dbReference type="PANTHER" id="PTHR21064:SF6">
    <property type="entry name" value="AMINOGLYCOSIDE PHOSPHOTRANSFERASE DOMAIN-CONTAINING PROTEIN"/>
    <property type="match status" value="1"/>
</dbReference>
<dbReference type="SUPFAM" id="SSF56112">
    <property type="entry name" value="Protein kinase-like (PK-like)"/>
    <property type="match status" value="1"/>
</dbReference>
<feature type="domain" description="Aminoglycoside phosphotransferase" evidence="2">
    <location>
        <begin position="17"/>
        <end position="263"/>
    </location>
</feature>
<dbReference type="AlphaFoldDB" id="A0A841BJI0"/>
<dbReference type="GO" id="GO:0004413">
    <property type="term" value="F:homoserine kinase activity"/>
    <property type="evidence" value="ECO:0007669"/>
    <property type="project" value="UniProtKB-EC"/>
</dbReference>
<sequence>MLEEVCAEFELGGIVEFSPVPEGLMNRNWRVVTQAGEFAVKQLLDVDAGRAREQHAVVRSLAARGLPVASARHGGDGQTVLTRGTATFTVQPWAPGRHRSGAQLDLAECRRLGEVLGDLHGALAELSTPVGPSSAHPVRPAEEARTLLAGYADLIASLHRPDDFDVVALAHLRWRLRILDESGHLCPDGAEPELGWTHGDFHHFNVLWDGSEISAVLDWDRLGLRPVADELARAAVLIFGDGPALDLPRITAFVAGYRSMRPLTGEQVADALHRLWWHWLAGDWPLNTRYHHADTSCDHLFLVNSARLQWWTPRREQVLAAFTA</sequence>
<dbReference type="Gene3D" id="3.90.1200.10">
    <property type="match status" value="1"/>
</dbReference>
<dbReference type="InterPro" id="IPR002575">
    <property type="entry name" value="Aminoglycoside_PTrfase"/>
</dbReference>
<keyword evidence="3" id="KW-0418">Kinase</keyword>
<dbReference type="Pfam" id="PF01636">
    <property type="entry name" value="APH"/>
    <property type="match status" value="1"/>
</dbReference>
<dbReference type="EMBL" id="JACHMN010000002">
    <property type="protein sequence ID" value="MBB5869267.1"/>
    <property type="molecule type" value="Genomic_DNA"/>
</dbReference>
<gene>
    <name evidence="3" type="ORF">F4553_002646</name>
</gene>
<protein>
    <submittedName>
        <fullName evidence="3">Homoserine kinase type II</fullName>
        <ecNumber evidence="3">2.7.1.39</ecNumber>
    </submittedName>
</protein>
<dbReference type="Proteomes" id="UP000587527">
    <property type="component" value="Unassembled WGS sequence"/>
</dbReference>
<dbReference type="Gene3D" id="3.30.200.20">
    <property type="entry name" value="Phosphorylase Kinase, domain 1"/>
    <property type="match status" value="1"/>
</dbReference>
<dbReference type="RefSeq" id="WP_184835786.1">
    <property type="nucleotide sequence ID" value="NZ_JACHMN010000002.1"/>
</dbReference>
<dbReference type="InterPro" id="IPR050249">
    <property type="entry name" value="Pseudomonas-type_ThrB"/>
</dbReference>
<keyword evidence="3" id="KW-0808">Transferase</keyword>
<dbReference type="InterPro" id="IPR011009">
    <property type="entry name" value="Kinase-like_dom_sf"/>
</dbReference>
<name>A0A841BJI0_9ACTN</name>
<organism evidence="3 4">
    <name type="scientific">Allocatelliglobosispora scoriae</name>
    <dbReference type="NCBI Taxonomy" id="643052"/>
    <lineage>
        <taxon>Bacteria</taxon>
        <taxon>Bacillati</taxon>
        <taxon>Actinomycetota</taxon>
        <taxon>Actinomycetes</taxon>
        <taxon>Micromonosporales</taxon>
        <taxon>Micromonosporaceae</taxon>
        <taxon>Allocatelliglobosispora</taxon>
    </lineage>
</organism>
<evidence type="ECO:0000259" key="2">
    <source>
        <dbReference type="Pfam" id="PF01636"/>
    </source>
</evidence>
<evidence type="ECO:0000256" key="1">
    <source>
        <dbReference type="ARBA" id="ARBA00038240"/>
    </source>
</evidence>